<dbReference type="GO" id="GO:0004806">
    <property type="term" value="F:triacylglycerol lipase activity"/>
    <property type="evidence" value="ECO:0007669"/>
    <property type="project" value="TreeGrafter"/>
</dbReference>
<dbReference type="GO" id="GO:0006654">
    <property type="term" value="P:phosphatidic acid biosynthetic process"/>
    <property type="evidence" value="ECO:0007669"/>
    <property type="project" value="TreeGrafter"/>
</dbReference>
<evidence type="ECO:0000256" key="1">
    <source>
        <dbReference type="ARBA" id="ARBA00006484"/>
    </source>
</evidence>
<keyword evidence="2 3" id="KW-0560">Oxidoreductase</keyword>
<comment type="similarity">
    <text evidence="1">Belongs to the short-chain dehydrogenases/reductases (SDR) family.</text>
</comment>
<accession>K0KI28</accession>
<proteinExistence type="inferred from homology"/>
<dbReference type="PANTHER" id="PTHR44169">
    <property type="entry name" value="NADPH-DEPENDENT 1-ACYLDIHYDROXYACETONE PHOSPHATE REDUCTASE"/>
    <property type="match status" value="1"/>
</dbReference>
<dbReference type="Pfam" id="PF00106">
    <property type="entry name" value="adh_short"/>
    <property type="match status" value="1"/>
</dbReference>
<dbReference type="Gene3D" id="3.40.50.720">
    <property type="entry name" value="NAD(P)-binding Rossmann-like Domain"/>
    <property type="match status" value="1"/>
</dbReference>
<dbReference type="SUPFAM" id="SSF51735">
    <property type="entry name" value="NAD(P)-binding Rossmann-fold domains"/>
    <property type="match status" value="1"/>
</dbReference>
<sequence>MTTSKPKSVFITGASAGIGYALSIEFAKRGYKVFAGARNVKKLENLKQYGITIYEFDITKTESIFKVKDFISKETGGELDILYNNVGISPNKSSILDQDIKELRQTFDANYFGHIEVIQAFQQLFLKSRGLIAFTDSVIDLVPTPFLGGYAASKAAFHQLGANLALEVNSLGVKVVQVRTGNVSSELGTTDPCKTSKDSVYYLNDDVDILKADFGTGQDSKIYAKNVINDIEKVFNSQNTYHKIIYRGESASTAYWMNWLVPFWAWSYFIIKFLKIDGLFAKVKQKIEKQKTP</sequence>
<evidence type="ECO:0000256" key="2">
    <source>
        <dbReference type="ARBA" id="ARBA00023002"/>
    </source>
</evidence>
<dbReference type="AlphaFoldDB" id="K0KI28"/>
<dbReference type="InParanoid" id="K0KI28"/>
<name>K0KI28_WICCF</name>
<evidence type="ECO:0000313" key="4">
    <source>
        <dbReference type="Proteomes" id="UP000009328"/>
    </source>
</evidence>
<keyword evidence="4" id="KW-1185">Reference proteome</keyword>
<dbReference type="GO" id="GO:0019433">
    <property type="term" value="P:triglyceride catabolic process"/>
    <property type="evidence" value="ECO:0007669"/>
    <property type="project" value="TreeGrafter"/>
</dbReference>
<protein>
    <submittedName>
        <fullName evidence="3">3-oxoacyl-[acyl-carrier-protein] reductase</fullName>
        <ecNumber evidence="3">1.1.1.100</ecNumber>
    </submittedName>
</protein>
<dbReference type="InterPro" id="IPR036291">
    <property type="entry name" value="NAD(P)-bd_dom_sf"/>
</dbReference>
<dbReference type="STRING" id="1206466.K0KI28"/>
<dbReference type="eggNOG" id="KOG1209">
    <property type="taxonomic scope" value="Eukaryota"/>
</dbReference>
<dbReference type="HOGENOM" id="CLU_010194_2_9_1"/>
<dbReference type="PANTHER" id="PTHR44169:SF6">
    <property type="entry name" value="NADPH-DEPENDENT 1-ACYLDIHYDROXYACETONE PHOSPHATE REDUCTASE"/>
    <property type="match status" value="1"/>
</dbReference>
<dbReference type="InterPro" id="IPR002347">
    <property type="entry name" value="SDR_fam"/>
</dbReference>
<dbReference type="Proteomes" id="UP000009328">
    <property type="component" value="Unassembled WGS sequence"/>
</dbReference>
<organism evidence="3 4">
    <name type="scientific">Wickerhamomyces ciferrii (strain ATCC 14091 / BCRC 22168 / CBS 111 / JCM 3599 / NBRC 0793 / NRRL Y-1031 F-60-10)</name>
    <name type="common">Yeast</name>
    <name type="synonym">Pichia ciferrii</name>
    <dbReference type="NCBI Taxonomy" id="1206466"/>
    <lineage>
        <taxon>Eukaryota</taxon>
        <taxon>Fungi</taxon>
        <taxon>Dikarya</taxon>
        <taxon>Ascomycota</taxon>
        <taxon>Saccharomycotina</taxon>
        <taxon>Saccharomycetes</taxon>
        <taxon>Phaffomycetales</taxon>
        <taxon>Wickerhamomycetaceae</taxon>
        <taxon>Wickerhamomyces</taxon>
    </lineage>
</organism>
<dbReference type="GO" id="GO:0004316">
    <property type="term" value="F:3-oxoacyl-[acyl-carrier-protein] reductase (NADPH) activity"/>
    <property type="evidence" value="ECO:0007669"/>
    <property type="project" value="UniProtKB-EC"/>
</dbReference>
<evidence type="ECO:0000313" key="3">
    <source>
        <dbReference type="EMBL" id="CCH41064.1"/>
    </source>
</evidence>
<dbReference type="GO" id="GO:0005811">
    <property type="term" value="C:lipid droplet"/>
    <property type="evidence" value="ECO:0007669"/>
    <property type="project" value="TreeGrafter"/>
</dbReference>
<dbReference type="PRINTS" id="PR00081">
    <property type="entry name" value="GDHRDH"/>
</dbReference>
<dbReference type="GO" id="GO:0005783">
    <property type="term" value="C:endoplasmic reticulum"/>
    <property type="evidence" value="ECO:0007669"/>
    <property type="project" value="TreeGrafter"/>
</dbReference>
<reference evidence="3 4" key="1">
    <citation type="journal article" date="2012" name="Eukaryot. Cell">
        <title>Draft genome sequence of Wickerhamomyces ciferrii NRRL Y-1031 F-60-10.</title>
        <authorList>
            <person name="Schneider J."/>
            <person name="Andrea H."/>
            <person name="Blom J."/>
            <person name="Jaenicke S."/>
            <person name="Ruckert C."/>
            <person name="Schorsch C."/>
            <person name="Szczepanowski R."/>
            <person name="Farwick M."/>
            <person name="Goesmann A."/>
            <person name="Puhler A."/>
            <person name="Schaffer S."/>
            <person name="Tauch A."/>
            <person name="Kohler T."/>
            <person name="Brinkrolf K."/>
        </authorList>
    </citation>
    <scope>NUCLEOTIDE SEQUENCE [LARGE SCALE GENOMIC DNA]</scope>
    <source>
        <strain evidence="4">ATCC 14091 / BCRC 22168 / CBS 111 / JCM 3599 / NBRC 0793 / NRRL Y-1031 F-60-10</strain>
    </source>
</reference>
<dbReference type="EC" id="1.1.1.100" evidence="3"/>
<gene>
    <name evidence="3" type="ORF">BN7_601</name>
</gene>
<dbReference type="GO" id="GO:0000140">
    <property type="term" value="F:acylglycerone-phosphate reductase (NADP+) activity"/>
    <property type="evidence" value="ECO:0007669"/>
    <property type="project" value="TreeGrafter"/>
</dbReference>
<comment type="caution">
    <text evidence="3">The sequence shown here is derived from an EMBL/GenBank/DDBJ whole genome shotgun (WGS) entry which is preliminary data.</text>
</comment>
<dbReference type="EMBL" id="CAIF01000011">
    <property type="protein sequence ID" value="CCH41064.1"/>
    <property type="molecule type" value="Genomic_DNA"/>
</dbReference>